<name>A0AAV7PUH6_PLEWA</name>
<dbReference type="Proteomes" id="UP001066276">
    <property type="component" value="Chromosome 7"/>
</dbReference>
<feature type="region of interest" description="Disordered" evidence="1">
    <location>
        <begin position="22"/>
        <end position="48"/>
    </location>
</feature>
<evidence type="ECO:0000313" key="2">
    <source>
        <dbReference type="EMBL" id="KAJ1130942.1"/>
    </source>
</evidence>
<sequence length="146" mass="16164">MPGGRTANKQPGKPSRQLFFSEALRHQRDPPAEEHPLTPPSSMADTVQGATMDRILQEISAVGRKLEGMDSAMASLTVETAGFQSQVTGLDQRVTSVETHIASWADRDQELFYLRSKLIDLEDRSRTNNVRFLGFLESINGTDICS</sequence>
<keyword evidence="3" id="KW-1185">Reference proteome</keyword>
<accession>A0AAV7PUH6</accession>
<dbReference type="EMBL" id="JANPWB010000011">
    <property type="protein sequence ID" value="KAJ1130942.1"/>
    <property type="molecule type" value="Genomic_DNA"/>
</dbReference>
<protein>
    <submittedName>
        <fullName evidence="2">Uncharacterized protein</fullName>
    </submittedName>
</protein>
<evidence type="ECO:0000313" key="3">
    <source>
        <dbReference type="Proteomes" id="UP001066276"/>
    </source>
</evidence>
<dbReference type="AlphaFoldDB" id="A0AAV7PUH6"/>
<reference evidence="2" key="1">
    <citation type="journal article" date="2022" name="bioRxiv">
        <title>Sequencing and chromosome-scale assembly of the giantPleurodeles waltlgenome.</title>
        <authorList>
            <person name="Brown T."/>
            <person name="Elewa A."/>
            <person name="Iarovenko S."/>
            <person name="Subramanian E."/>
            <person name="Araus A.J."/>
            <person name="Petzold A."/>
            <person name="Susuki M."/>
            <person name="Suzuki K.-i.T."/>
            <person name="Hayashi T."/>
            <person name="Toyoda A."/>
            <person name="Oliveira C."/>
            <person name="Osipova E."/>
            <person name="Leigh N.D."/>
            <person name="Simon A."/>
            <person name="Yun M.H."/>
        </authorList>
    </citation>
    <scope>NUCLEOTIDE SEQUENCE</scope>
    <source>
        <strain evidence="2">20211129_DDA</strain>
        <tissue evidence="2">Liver</tissue>
    </source>
</reference>
<gene>
    <name evidence="2" type="ORF">NDU88_009286</name>
</gene>
<feature type="compositionally biased region" description="Basic and acidic residues" evidence="1">
    <location>
        <begin position="23"/>
        <end position="36"/>
    </location>
</feature>
<evidence type="ECO:0000256" key="1">
    <source>
        <dbReference type="SAM" id="MobiDB-lite"/>
    </source>
</evidence>
<comment type="caution">
    <text evidence="2">The sequence shown here is derived from an EMBL/GenBank/DDBJ whole genome shotgun (WGS) entry which is preliminary data.</text>
</comment>
<proteinExistence type="predicted"/>
<organism evidence="2 3">
    <name type="scientific">Pleurodeles waltl</name>
    <name type="common">Iberian ribbed newt</name>
    <dbReference type="NCBI Taxonomy" id="8319"/>
    <lineage>
        <taxon>Eukaryota</taxon>
        <taxon>Metazoa</taxon>
        <taxon>Chordata</taxon>
        <taxon>Craniata</taxon>
        <taxon>Vertebrata</taxon>
        <taxon>Euteleostomi</taxon>
        <taxon>Amphibia</taxon>
        <taxon>Batrachia</taxon>
        <taxon>Caudata</taxon>
        <taxon>Salamandroidea</taxon>
        <taxon>Salamandridae</taxon>
        <taxon>Pleurodelinae</taxon>
        <taxon>Pleurodeles</taxon>
    </lineage>
</organism>